<evidence type="ECO:0000256" key="1">
    <source>
        <dbReference type="SAM" id="Coils"/>
    </source>
</evidence>
<feature type="coiled-coil region" evidence="1">
    <location>
        <begin position="155"/>
        <end position="214"/>
    </location>
</feature>
<accession>A0A1F7L298</accession>
<organism evidence="4 5">
    <name type="scientific">Candidatus Roizmanbacteria bacterium RIFOXYD1_FULL_38_12</name>
    <dbReference type="NCBI Taxonomy" id="1802093"/>
    <lineage>
        <taxon>Bacteria</taxon>
        <taxon>Candidatus Roizmaniibacteriota</taxon>
    </lineage>
</organism>
<dbReference type="Pfam" id="PF08486">
    <property type="entry name" value="SpoIID"/>
    <property type="match status" value="1"/>
</dbReference>
<gene>
    <name evidence="4" type="ORF">A3K52_05470</name>
</gene>
<sequence>MKKALIIFFIIFISLFMVSVVAQADQLDDVTKELEDVKKTFNEINSANQTNEATLNNLNKQLTSIKGKINTLEREIAKKQEEVDEGEKILTYQKKLLDERARTYYKNAGKNTFSFMALLLSDNLSVSLQNFFYQKTLVDEDRKSIIKIVMYIKNIEDKKISLESETKRLAVLKEDVDKQSQFLSGEVEKTKAVLGELQSKIAQLTSRQQDLIAQRQAALNIPRAAGTSMGGCVDDREKDPGFSPRFAFFTFGVPNRVGLNQYGAYGRSKAGQNVEDILRAYYDNYELKKDYDQNITINVEGKQSLNIEDYLKHLGEMPEAWGNDGGFEALKAQAVAARSYALAYTNNGAGSICGTDHCQVFLDNEKGGKWNEAVEATRGWVMVQGGNPIKAWFSSTHGGIVFSTGEIGWSGTSWTKHASDTRESAGNIADLRDSDKAYDKASPWFYCDWGSRSEYNKTAWLTSGEAADMANIIMLARRDSSTAENLYQVDKPNPAGKETWDHEKVKSELRNRGGTPFNSISEVSISADVGGGRTTGITFSGDAGSQSFDGSEFKNFFNLRAPANIQIVGPLFNVEKR</sequence>
<feature type="signal peptide" evidence="2">
    <location>
        <begin position="1"/>
        <end position="24"/>
    </location>
</feature>
<dbReference type="EMBL" id="MGBR01000001">
    <property type="protein sequence ID" value="OGK74186.1"/>
    <property type="molecule type" value="Genomic_DNA"/>
</dbReference>
<feature type="coiled-coil region" evidence="1">
    <location>
        <begin position="20"/>
        <end position="89"/>
    </location>
</feature>
<name>A0A1F7L298_9BACT</name>
<dbReference type="Proteomes" id="UP000177050">
    <property type="component" value="Unassembled WGS sequence"/>
</dbReference>
<comment type="caution">
    <text evidence="4">The sequence shown here is derived from an EMBL/GenBank/DDBJ whole genome shotgun (WGS) entry which is preliminary data.</text>
</comment>
<feature type="domain" description="Sporulation stage II protein D amidase enhancer LytB N-terminal" evidence="3">
    <location>
        <begin position="303"/>
        <end position="383"/>
    </location>
</feature>
<proteinExistence type="predicted"/>
<feature type="chain" id="PRO_5009529532" description="Sporulation stage II protein D amidase enhancer LytB N-terminal domain-containing protein" evidence="2">
    <location>
        <begin position="25"/>
        <end position="577"/>
    </location>
</feature>
<evidence type="ECO:0000259" key="3">
    <source>
        <dbReference type="Pfam" id="PF08486"/>
    </source>
</evidence>
<keyword evidence="1" id="KW-0175">Coiled coil</keyword>
<keyword evidence="2" id="KW-0732">Signal</keyword>
<reference evidence="4 5" key="1">
    <citation type="journal article" date="2016" name="Nat. Commun.">
        <title>Thousands of microbial genomes shed light on interconnected biogeochemical processes in an aquifer system.</title>
        <authorList>
            <person name="Anantharaman K."/>
            <person name="Brown C.T."/>
            <person name="Hug L.A."/>
            <person name="Sharon I."/>
            <person name="Castelle C.J."/>
            <person name="Probst A.J."/>
            <person name="Thomas B.C."/>
            <person name="Singh A."/>
            <person name="Wilkins M.J."/>
            <person name="Karaoz U."/>
            <person name="Brodie E.L."/>
            <person name="Williams K.H."/>
            <person name="Hubbard S.S."/>
            <person name="Banfield J.F."/>
        </authorList>
    </citation>
    <scope>NUCLEOTIDE SEQUENCE [LARGE SCALE GENOMIC DNA]</scope>
</reference>
<evidence type="ECO:0000313" key="5">
    <source>
        <dbReference type="Proteomes" id="UP000177050"/>
    </source>
</evidence>
<dbReference type="AlphaFoldDB" id="A0A1F7L298"/>
<dbReference type="InterPro" id="IPR013693">
    <property type="entry name" value="SpoIID/LytB_N"/>
</dbReference>
<protein>
    <recommendedName>
        <fullName evidence="3">Sporulation stage II protein D amidase enhancer LytB N-terminal domain-containing protein</fullName>
    </recommendedName>
</protein>
<dbReference type="Gene3D" id="6.10.250.3150">
    <property type="match status" value="1"/>
</dbReference>
<evidence type="ECO:0000256" key="2">
    <source>
        <dbReference type="SAM" id="SignalP"/>
    </source>
</evidence>
<evidence type="ECO:0000313" key="4">
    <source>
        <dbReference type="EMBL" id="OGK74186.1"/>
    </source>
</evidence>